<evidence type="ECO:0000313" key="6">
    <source>
        <dbReference type="EMBL" id="GEL59124.1"/>
    </source>
</evidence>
<dbReference type="GO" id="GO:0043565">
    <property type="term" value="F:sequence-specific DNA binding"/>
    <property type="evidence" value="ECO:0007669"/>
    <property type="project" value="InterPro"/>
</dbReference>
<keyword evidence="3" id="KW-0804">Transcription</keyword>
<accession>A0A6N3SPZ7</accession>
<evidence type="ECO:0000256" key="2">
    <source>
        <dbReference type="ARBA" id="ARBA00023125"/>
    </source>
</evidence>
<dbReference type="InterPro" id="IPR018060">
    <property type="entry name" value="HTH_AraC"/>
</dbReference>
<dbReference type="Proteomes" id="UP000321891">
    <property type="component" value="Unassembled WGS sequence"/>
</dbReference>
<evidence type="ECO:0000259" key="4">
    <source>
        <dbReference type="PROSITE" id="PS01124"/>
    </source>
</evidence>
<dbReference type="PANTHER" id="PTHR46796:SF6">
    <property type="entry name" value="ARAC SUBFAMILY"/>
    <property type="match status" value="1"/>
</dbReference>
<keyword evidence="8" id="KW-1185">Reference proteome</keyword>
<accession>A0A0D6N248</accession>
<keyword evidence="2" id="KW-0238">DNA-binding</keyword>
<dbReference type="AlphaFoldDB" id="A0A0D6N248"/>
<reference evidence="5 7" key="1">
    <citation type="submission" date="2012-11" db="EMBL/GenBank/DDBJ databases">
        <title>Whole genome sequence of Acetobacter cibinongensis 4H-1.</title>
        <authorList>
            <person name="Azuma Y."/>
            <person name="Higashiura N."/>
            <person name="Hirakawa H."/>
            <person name="Matsushita K."/>
        </authorList>
    </citation>
    <scope>NUCLEOTIDE SEQUENCE [LARGE SCALE GENOMIC DNA]</scope>
    <source>
        <strain evidence="5 7">4H-1</strain>
    </source>
</reference>
<proteinExistence type="predicted"/>
<dbReference type="InterPro" id="IPR009057">
    <property type="entry name" value="Homeodomain-like_sf"/>
</dbReference>
<dbReference type="PROSITE" id="PS00041">
    <property type="entry name" value="HTH_ARAC_FAMILY_1"/>
    <property type="match status" value="1"/>
</dbReference>
<dbReference type="STRING" id="1231339.Abci_007_004"/>
<dbReference type="RefSeq" id="WP_048837705.1">
    <property type="nucleotide sequence ID" value="NZ_BAMV01000007.1"/>
</dbReference>
<dbReference type="GO" id="GO:0003700">
    <property type="term" value="F:DNA-binding transcription factor activity"/>
    <property type="evidence" value="ECO:0007669"/>
    <property type="project" value="InterPro"/>
</dbReference>
<dbReference type="InterPro" id="IPR050204">
    <property type="entry name" value="AraC_XylS_family_regulators"/>
</dbReference>
<dbReference type="PANTHER" id="PTHR46796">
    <property type="entry name" value="HTH-TYPE TRANSCRIPTIONAL ACTIVATOR RHAS-RELATED"/>
    <property type="match status" value="1"/>
</dbReference>
<dbReference type="PROSITE" id="PS01124">
    <property type="entry name" value="HTH_ARAC_FAMILY_2"/>
    <property type="match status" value="1"/>
</dbReference>
<gene>
    <name evidence="5" type="ORF">Abci_007_004</name>
    <name evidence="6" type="ORF">ACI01nite_17260</name>
</gene>
<dbReference type="Pfam" id="PF12833">
    <property type="entry name" value="HTH_18"/>
    <property type="match status" value="1"/>
</dbReference>
<feature type="domain" description="HTH araC/xylS-type" evidence="4">
    <location>
        <begin position="206"/>
        <end position="304"/>
    </location>
</feature>
<dbReference type="Proteomes" id="UP000032671">
    <property type="component" value="Unassembled WGS sequence"/>
</dbReference>
<dbReference type="Gene3D" id="1.10.10.60">
    <property type="entry name" value="Homeodomain-like"/>
    <property type="match status" value="2"/>
</dbReference>
<evidence type="ECO:0000313" key="5">
    <source>
        <dbReference type="EMBL" id="GAN59601.1"/>
    </source>
</evidence>
<protein>
    <submittedName>
        <fullName evidence="6">AraC family transcriptional regulator</fullName>
    </submittedName>
    <submittedName>
        <fullName evidence="5">Transcriptional regulator AraC</fullName>
    </submittedName>
</protein>
<dbReference type="InterPro" id="IPR018062">
    <property type="entry name" value="HTH_AraC-typ_CS"/>
</dbReference>
<dbReference type="EMBL" id="BAMV01000007">
    <property type="protein sequence ID" value="GAN59601.1"/>
    <property type="molecule type" value="Genomic_DNA"/>
</dbReference>
<keyword evidence="1" id="KW-0805">Transcription regulation</keyword>
<evidence type="ECO:0000256" key="1">
    <source>
        <dbReference type="ARBA" id="ARBA00023015"/>
    </source>
</evidence>
<comment type="caution">
    <text evidence="5">The sequence shown here is derived from an EMBL/GenBank/DDBJ whole genome shotgun (WGS) entry which is preliminary data.</text>
</comment>
<evidence type="ECO:0000256" key="3">
    <source>
        <dbReference type="ARBA" id="ARBA00023163"/>
    </source>
</evidence>
<dbReference type="PRINTS" id="PR00032">
    <property type="entry name" value="HTHARAC"/>
</dbReference>
<dbReference type="EMBL" id="BJVU01000007">
    <property type="protein sequence ID" value="GEL59124.1"/>
    <property type="molecule type" value="Genomic_DNA"/>
</dbReference>
<dbReference type="SMART" id="SM00342">
    <property type="entry name" value="HTH_ARAC"/>
    <property type="match status" value="1"/>
</dbReference>
<name>A0A0D6N248_9PROT</name>
<evidence type="ECO:0000313" key="7">
    <source>
        <dbReference type="Proteomes" id="UP000032671"/>
    </source>
</evidence>
<sequence length="307" mass="34619">MLPSHHFAARTAGLTLEQHIPGQKIVQSTGEAWKEAEAQIFCRPVEEEEVLVPAVADPLLVWVLSGEAKIEERELSGQWLHSDAKAGCFFLTQTEAPYLMRWKAKQDTPFEVLHLYLGLPLVNRAARSLGLTPSRCRMQDVSGARDTFIAGVLSGLVAEIRSDTPDNRLFINGLLESLTIHLLRCYATTQSTPTAKGVHLPAWKLRKVLSYMEEHLALPFDLDSLTALCGMSRFHFSRSFHTTMGQSPSSWFIRRRIEQAAILLRQTTLSVIEIALSVGYENPSHFSNVFRKIMGVTPRHYRKRQEP</sequence>
<evidence type="ECO:0000313" key="8">
    <source>
        <dbReference type="Proteomes" id="UP000321891"/>
    </source>
</evidence>
<reference evidence="6 8" key="2">
    <citation type="submission" date="2019-07" db="EMBL/GenBank/DDBJ databases">
        <title>Whole genome shotgun sequence of Acetobacter cibinongensis NBRC 16605.</title>
        <authorList>
            <person name="Hosoyama A."/>
            <person name="Uohara A."/>
            <person name="Ohji S."/>
            <person name="Ichikawa N."/>
        </authorList>
    </citation>
    <scope>NUCLEOTIDE SEQUENCE [LARGE SCALE GENOMIC DNA]</scope>
    <source>
        <strain evidence="6 8">NBRC 16605</strain>
    </source>
</reference>
<dbReference type="SUPFAM" id="SSF46689">
    <property type="entry name" value="Homeodomain-like"/>
    <property type="match status" value="2"/>
</dbReference>
<dbReference type="InterPro" id="IPR020449">
    <property type="entry name" value="Tscrpt_reg_AraC-type_HTH"/>
</dbReference>
<organism evidence="5 7">
    <name type="scientific">Acetobacter cibinongensis</name>
    <dbReference type="NCBI Taxonomy" id="146475"/>
    <lineage>
        <taxon>Bacteria</taxon>
        <taxon>Pseudomonadati</taxon>
        <taxon>Pseudomonadota</taxon>
        <taxon>Alphaproteobacteria</taxon>
        <taxon>Acetobacterales</taxon>
        <taxon>Acetobacteraceae</taxon>
        <taxon>Acetobacter</taxon>
    </lineage>
</organism>